<dbReference type="Proteomes" id="UP000822688">
    <property type="component" value="Chromosome 3"/>
</dbReference>
<protein>
    <submittedName>
        <fullName evidence="2">Uncharacterized protein</fullName>
    </submittedName>
</protein>
<accession>A0A8T0IGL8</accession>
<organism evidence="2 3">
    <name type="scientific">Ceratodon purpureus</name>
    <name type="common">Fire moss</name>
    <name type="synonym">Dicranum purpureum</name>
    <dbReference type="NCBI Taxonomy" id="3225"/>
    <lineage>
        <taxon>Eukaryota</taxon>
        <taxon>Viridiplantae</taxon>
        <taxon>Streptophyta</taxon>
        <taxon>Embryophyta</taxon>
        <taxon>Bryophyta</taxon>
        <taxon>Bryophytina</taxon>
        <taxon>Bryopsida</taxon>
        <taxon>Dicranidae</taxon>
        <taxon>Pseudoditrichales</taxon>
        <taxon>Ditrichaceae</taxon>
        <taxon>Ceratodon</taxon>
    </lineage>
</organism>
<feature type="region of interest" description="Disordered" evidence="1">
    <location>
        <begin position="101"/>
        <end position="130"/>
    </location>
</feature>
<keyword evidence="3" id="KW-1185">Reference proteome</keyword>
<dbReference type="EMBL" id="CM026423">
    <property type="protein sequence ID" value="KAG0581967.1"/>
    <property type="molecule type" value="Genomic_DNA"/>
</dbReference>
<reference evidence="2" key="1">
    <citation type="submission" date="2020-06" db="EMBL/GenBank/DDBJ databases">
        <title>WGS assembly of Ceratodon purpureus strain R40.</title>
        <authorList>
            <person name="Carey S.B."/>
            <person name="Jenkins J."/>
            <person name="Shu S."/>
            <person name="Lovell J.T."/>
            <person name="Sreedasyam A."/>
            <person name="Maumus F."/>
            <person name="Tiley G.P."/>
            <person name="Fernandez-Pozo N."/>
            <person name="Barry K."/>
            <person name="Chen C."/>
            <person name="Wang M."/>
            <person name="Lipzen A."/>
            <person name="Daum C."/>
            <person name="Saski C.A."/>
            <person name="Payton A.C."/>
            <person name="Mcbreen J.C."/>
            <person name="Conrad R.E."/>
            <person name="Kollar L.M."/>
            <person name="Olsson S."/>
            <person name="Huttunen S."/>
            <person name="Landis J.B."/>
            <person name="Wickett N.J."/>
            <person name="Johnson M.G."/>
            <person name="Rensing S.A."/>
            <person name="Grimwood J."/>
            <person name="Schmutz J."/>
            <person name="Mcdaniel S.F."/>
        </authorList>
    </citation>
    <scope>NUCLEOTIDE SEQUENCE</scope>
    <source>
        <strain evidence="2">R40</strain>
    </source>
</reference>
<evidence type="ECO:0000256" key="1">
    <source>
        <dbReference type="SAM" id="MobiDB-lite"/>
    </source>
</evidence>
<proteinExistence type="predicted"/>
<dbReference type="AlphaFoldDB" id="A0A8T0IGL8"/>
<evidence type="ECO:0000313" key="2">
    <source>
        <dbReference type="EMBL" id="KAG0581967.1"/>
    </source>
</evidence>
<gene>
    <name evidence="2" type="ORF">KC19_3G024100</name>
</gene>
<comment type="caution">
    <text evidence="2">The sequence shown here is derived from an EMBL/GenBank/DDBJ whole genome shotgun (WGS) entry which is preliminary data.</text>
</comment>
<name>A0A8T0IGL8_CERPU</name>
<sequence>MRDCPGEDVEGPIEDAFIAAEEERLKERPYLHRMMALIVDREKIESQTLRDLGNKIYPHPPIKPWNVRVVSPKERERSIGEPTEMEKFKKDMANKLKRKSRRMSECGRIVPPRTRPRRCSQKPKTDNWLGRRRSRARAVTLVRRASDGGALRGSSLLQRGSVFFDHKRESIRRATVRRQTMLAAGAGAAVAKIEAVKTLTGVNMDNVVDMSVAVQNVTDSFGRLNADHLHKEAWGKISPTEYTSAPMYDWKIYKSDLPYTKFGRTEDYLQSDLSSYKNAIHGLPI</sequence>
<evidence type="ECO:0000313" key="3">
    <source>
        <dbReference type="Proteomes" id="UP000822688"/>
    </source>
</evidence>